<accession>A0ABP4J3Q7</accession>
<evidence type="ECO:0000256" key="3">
    <source>
        <dbReference type="ARBA" id="ARBA00023163"/>
    </source>
</evidence>
<evidence type="ECO:0000259" key="5">
    <source>
        <dbReference type="PROSITE" id="PS01124"/>
    </source>
</evidence>
<keyword evidence="2" id="KW-0238">DNA-binding</keyword>
<dbReference type="InterPro" id="IPR011051">
    <property type="entry name" value="RmlC_Cupin_sf"/>
</dbReference>
<dbReference type="InterPro" id="IPR009057">
    <property type="entry name" value="Homeodomain-like_sf"/>
</dbReference>
<evidence type="ECO:0000313" key="6">
    <source>
        <dbReference type="EMBL" id="GAA1403117.1"/>
    </source>
</evidence>
<dbReference type="SMART" id="SM00342">
    <property type="entry name" value="HTH_ARAC"/>
    <property type="match status" value="1"/>
</dbReference>
<dbReference type="PROSITE" id="PS00041">
    <property type="entry name" value="HTH_ARAC_FAMILY_1"/>
    <property type="match status" value="1"/>
</dbReference>
<proteinExistence type="predicted"/>
<reference evidence="7" key="1">
    <citation type="journal article" date="2019" name="Int. J. Syst. Evol. Microbiol.">
        <title>The Global Catalogue of Microorganisms (GCM) 10K type strain sequencing project: providing services to taxonomists for standard genome sequencing and annotation.</title>
        <authorList>
            <consortium name="The Broad Institute Genomics Platform"/>
            <consortium name="The Broad Institute Genome Sequencing Center for Infectious Disease"/>
            <person name="Wu L."/>
            <person name="Ma J."/>
        </authorList>
    </citation>
    <scope>NUCLEOTIDE SEQUENCE [LARGE SCALE GENOMIC DNA]</scope>
    <source>
        <strain evidence="7">JCM 11896</strain>
    </source>
</reference>
<comment type="caution">
    <text evidence="6">The sequence shown here is derived from an EMBL/GenBank/DDBJ whole genome shotgun (WGS) entry which is preliminary data.</text>
</comment>
<dbReference type="Pfam" id="PF02311">
    <property type="entry name" value="AraC_binding"/>
    <property type="match status" value="1"/>
</dbReference>
<keyword evidence="1" id="KW-0805">Transcription regulation</keyword>
<feature type="domain" description="HTH araC/xylS-type" evidence="5">
    <location>
        <begin position="175"/>
        <end position="272"/>
    </location>
</feature>
<dbReference type="SUPFAM" id="SSF51182">
    <property type="entry name" value="RmlC-like cupins"/>
    <property type="match status" value="1"/>
</dbReference>
<dbReference type="PANTHER" id="PTHR11019:SF199">
    <property type="entry name" value="HTH-TYPE TRANSCRIPTIONAL REGULATOR NIMR"/>
    <property type="match status" value="1"/>
</dbReference>
<gene>
    <name evidence="6" type="ORF">GCM10009613_63850</name>
</gene>
<dbReference type="SUPFAM" id="SSF46689">
    <property type="entry name" value="Homeodomain-like"/>
    <property type="match status" value="2"/>
</dbReference>
<evidence type="ECO:0000256" key="1">
    <source>
        <dbReference type="ARBA" id="ARBA00023015"/>
    </source>
</evidence>
<evidence type="ECO:0000256" key="2">
    <source>
        <dbReference type="ARBA" id="ARBA00023125"/>
    </source>
</evidence>
<dbReference type="InterPro" id="IPR003313">
    <property type="entry name" value="AraC-bd"/>
</dbReference>
<feature type="region of interest" description="Disordered" evidence="4">
    <location>
        <begin position="143"/>
        <end position="166"/>
    </location>
</feature>
<organism evidence="6 7">
    <name type="scientific">Pseudonocardia kongjuensis</name>
    <dbReference type="NCBI Taxonomy" id="102227"/>
    <lineage>
        <taxon>Bacteria</taxon>
        <taxon>Bacillati</taxon>
        <taxon>Actinomycetota</taxon>
        <taxon>Actinomycetes</taxon>
        <taxon>Pseudonocardiales</taxon>
        <taxon>Pseudonocardiaceae</taxon>
        <taxon>Pseudonocardia</taxon>
    </lineage>
</organism>
<dbReference type="Pfam" id="PF12833">
    <property type="entry name" value="HTH_18"/>
    <property type="match status" value="1"/>
</dbReference>
<protein>
    <submittedName>
        <fullName evidence="6">Helix-turn-helix transcriptional regulator</fullName>
    </submittedName>
</protein>
<dbReference type="PROSITE" id="PS01124">
    <property type="entry name" value="HTH_ARAC_FAMILY_2"/>
    <property type="match status" value="1"/>
</dbReference>
<dbReference type="Proteomes" id="UP001501414">
    <property type="component" value="Unassembled WGS sequence"/>
</dbReference>
<sequence length="275" mass="30216">MPVLIIGHMLSRSRYRCLTVGVHVKAERPDRPGDRVWTRPVDPLPGPVRVREHQHPCHELIWGTTGPRTVEVDRDMWVVPVGAGIWIPAGTPHRGVISGSTGYRCTFVEPGPSVPLRGHALVRLGPAWTGLISHLGRTDLTPQARRRAEEVALDSVEPADGGPPDLPMPADPRLCEVARAIVEAPQETHGAEQWSRRIGWSSRTLLRRFRAETGLSYVQWRTHARIRAGVRILAGGANVTETAHAVGYRTTSAFVRAFRETTGRTPGRYSGTGSS</sequence>
<evidence type="ECO:0000256" key="4">
    <source>
        <dbReference type="SAM" id="MobiDB-lite"/>
    </source>
</evidence>
<dbReference type="InterPro" id="IPR018060">
    <property type="entry name" value="HTH_AraC"/>
</dbReference>
<keyword evidence="3" id="KW-0804">Transcription</keyword>
<dbReference type="PANTHER" id="PTHR11019">
    <property type="entry name" value="HTH-TYPE TRANSCRIPTIONAL REGULATOR NIMR"/>
    <property type="match status" value="1"/>
</dbReference>
<dbReference type="EMBL" id="BAAAJK010000059">
    <property type="protein sequence ID" value="GAA1403117.1"/>
    <property type="molecule type" value="Genomic_DNA"/>
</dbReference>
<name>A0ABP4J3Q7_9PSEU</name>
<dbReference type="InterPro" id="IPR018062">
    <property type="entry name" value="HTH_AraC-typ_CS"/>
</dbReference>
<evidence type="ECO:0000313" key="7">
    <source>
        <dbReference type="Proteomes" id="UP001501414"/>
    </source>
</evidence>
<dbReference type="Gene3D" id="1.10.10.60">
    <property type="entry name" value="Homeodomain-like"/>
    <property type="match status" value="1"/>
</dbReference>
<keyword evidence="7" id="KW-1185">Reference proteome</keyword>